<protein>
    <recommendedName>
        <fullName evidence="7">Biotinidase</fullName>
        <ecNumber evidence="6">3.5.1.12</ecNumber>
    </recommendedName>
</protein>
<dbReference type="InterPro" id="IPR040154">
    <property type="entry name" value="Biotinidase/VNN"/>
</dbReference>
<dbReference type="Gene3D" id="3.60.110.10">
    <property type="entry name" value="Carbon-nitrogen hydrolase"/>
    <property type="match status" value="1"/>
</dbReference>
<gene>
    <name evidence="12" type="ORF">NDU88_007240</name>
</gene>
<dbReference type="GO" id="GO:0047708">
    <property type="term" value="F:biotinidase activity"/>
    <property type="evidence" value="ECO:0007669"/>
    <property type="project" value="UniProtKB-EC"/>
</dbReference>
<evidence type="ECO:0000256" key="10">
    <source>
        <dbReference type="SAM" id="SignalP"/>
    </source>
</evidence>
<dbReference type="Pfam" id="PF00795">
    <property type="entry name" value="CN_hydrolase"/>
    <property type="match status" value="1"/>
</dbReference>
<evidence type="ECO:0000256" key="8">
    <source>
        <dbReference type="ARBA" id="ARBA00043697"/>
    </source>
</evidence>
<dbReference type="FunFam" id="3.60.110.10:FF:000001">
    <property type="entry name" value="biotinidase isoform X1"/>
    <property type="match status" value="1"/>
</dbReference>
<dbReference type="CDD" id="cd07567">
    <property type="entry name" value="biotinidase_like"/>
    <property type="match status" value="1"/>
</dbReference>
<evidence type="ECO:0000256" key="4">
    <source>
        <dbReference type="ARBA" id="ARBA00023180"/>
    </source>
</evidence>
<evidence type="ECO:0000256" key="5">
    <source>
        <dbReference type="ARBA" id="ARBA00037073"/>
    </source>
</evidence>
<feature type="chain" id="PRO_5043821047" description="Biotinidase" evidence="10">
    <location>
        <begin position="21"/>
        <end position="510"/>
    </location>
</feature>
<evidence type="ECO:0000259" key="11">
    <source>
        <dbReference type="PROSITE" id="PS50263"/>
    </source>
</evidence>
<feature type="active site" description="Proton acceptor" evidence="9">
    <location>
        <position position="83"/>
    </location>
</feature>
<dbReference type="SUPFAM" id="SSF56317">
    <property type="entry name" value="Carbon-nitrogen hydrolase"/>
    <property type="match status" value="1"/>
</dbReference>
<evidence type="ECO:0000256" key="2">
    <source>
        <dbReference type="ARBA" id="ARBA00022729"/>
    </source>
</evidence>
<dbReference type="PROSITE" id="PS50263">
    <property type="entry name" value="CN_HYDROLASE"/>
    <property type="match status" value="1"/>
</dbReference>
<dbReference type="EMBL" id="JANPWB010000014">
    <property type="protein sequence ID" value="KAJ1102186.1"/>
    <property type="molecule type" value="Genomic_DNA"/>
</dbReference>
<evidence type="ECO:0000256" key="7">
    <source>
        <dbReference type="ARBA" id="ARBA00039680"/>
    </source>
</evidence>
<dbReference type="AlphaFoldDB" id="A0AAV7MEM3"/>
<keyword evidence="13" id="KW-1185">Reference proteome</keyword>
<proteinExistence type="inferred from homology"/>
<dbReference type="InterPro" id="IPR003010">
    <property type="entry name" value="C-N_Hydrolase"/>
</dbReference>
<evidence type="ECO:0000313" key="12">
    <source>
        <dbReference type="EMBL" id="KAJ1102186.1"/>
    </source>
</evidence>
<accession>A0AAV7MEM3</accession>
<comment type="similarity">
    <text evidence="1">Belongs to the carbon-nitrogen hydrolase superfamily. BTD/VNN family.</text>
</comment>
<feature type="domain" description="CN hydrolase" evidence="11">
    <location>
        <begin position="36"/>
        <end position="323"/>
    </location>
</feature>
<dbReference type="PIRSF" id="PIRSF011861">
    <property type="entry name" value="Biotinidase"/>
    <property type="match status" value="1"/>
</dbReference>
<feature type="active site" description="Nucleophile" evidence="9">
    <location>
        <position position="215"/>
    </location>
</feature>
<dbReference type="EC" id="3.5.1.12" evidence="6"/>
<evidence type="ECO:0000256" key="9">
    <source>
        <dbReference type="PIRSR" id="PIRSR011861-1"/>
    </source>
</evidence>
<evidence type="ECO:0000256" key="3">
    <source>
        <dbReference type="ARBA" id="ARBA00022801"/>
    </source>
</evidence>
<evidence type="ECO:0000313" key="13">
    <source>
        <dbReference type="Proteomes" id="UP001066276"/>
    </source>
</evidence>
<evidence type="ECO:0000256" key="6">
    <source>
        <dbReference type="ARBA" id="ARBA00039012"/>
    </source>
</evidence>
<evidence type="ECO:0000256" key="1">
    <source>
        <dbReference type="ARBA" id="ARBA00008225"/>
    </source>
</evidence>
<comment type="function">
    <text evidence="5">Catalytic release of biotin from biocytin, the product of biotin-dependent carboxylases degradation.</text>
</comment>
<dbReference type="InterPro" id="IPR043957">
    <property type="entry name" value="Vanin_C"/>
</dbReference>
<comment type="catalytic activity">
    <reaction evidence="8">
        <text>biocytin + H2O = biotin + L-lysine</text>
        <dbReference type="Rhea" id="RHEA:77171"/>
        <dbReference type="ChEBI" id="CHEBI:15377"/>
        <dbReference type="ChEBI" id="CHEBI:32551"/>
        <dbReference type="ChEBI" id="CHEBI:57586"/>
        <dbReference type="ChEBI" id="CHEBI:195545"/>
        <dbReference type="EC" id="3.5.1.12"/>
    </reaction>
</comment>
<reference evidence="12" key="1">
    <citation type="journal article" date="2022" name="bioRxiv">
        <title>Sequencing and chromosome-scale assembly of the giantPleurodeles waltlgenome.</title>
        <authorList>
            <person name="Brown T."/>
            <person name="Elewa A."/>
            <person name="Iarovenko S."/>
            <person name="Subramanian E."/>
            <person name="Araus A.J."/>
            <person name="Petzold A."/>
            <person name="Susuki M."/>
            <person name="Suzuki K.-i.T."/>
            <person name="Hayashi T."/>
            <person name="Toyoda A."/>
            <person name="Oliveira C."/>
            <person name="Osipova E."/>
            <person name="Leigh N.D."/>
            <person name="Simon A."/>
            <person name="Yun M.H."/>
        </authorList>
    </citation>
    <scope>NUCLEOTIDE SEQUENCE</scope>
    <source>
        <strain evidence="12">20211129_DDA</strain>
        <tissue evidence="12">Liver</tissue>
    </source>
</reference>
<keyword evidence="4" id="KW-0325">Glycoprotein</keyword>
<feature type="active site" description="Proton donor" evidence="9">
    <location>
        <position position="182"/>
    </location>
</feature>
<dbReference type="Proteomes" id="UP001066276">
    <property type="component" value="Chromosome 10"/>
</dbReference>
<keyword evidence="3" id="KW-0378">Hydrolase</keyword>
<dbReference type="GO" id="GO:0006768">
    <property type="term" value="P:biotin metabolic process"/>
    <property type="evidence" value="ECO:0007669"/>
    <property type="project" value="TreeGrafter"/>
</dbReference>
<dbReference type="PANTHER" id="PTHR10609:SF14">
    <property type="entry name" value="BIOTINIDASE"/>
    <property type="match status" value="1"/>
</dbReference>
<dbReference type="PANTHER" id="PTHR10609">
    <property type="entry name" value="BIOTINIDASE-RELATED"/>
    <property type="match status" value="1"/>
</dbReference>
<organism evidence="12 13">
    <name type="scientific">Pleurodeles waltl</name>
    <name type="common">Iberian ribbed newt</name>
    <dbReference type="NCBI Taxonomy" id="8319"/>
    <lineage>
        <taxon>Eukaryota</taxon>
        <taxon>Metazoa</taxon>
        <taxon>Chordata</taxon>
        <taxon>Craniata</taxon>
        <taxon>Vertebrata</taxon>
        <taxon>Euteleostomi</taxon>
        <taxon>Amphibia</taxon>
        <taxon>Batrachia</taxon>
        <taxon>Caudata</taxon>
        <taxon>Salamandroidea</taxon>
        <taxon>Salamandridae</taxon>
        <taxon>Pleurodelinae</taxon>
        <taxon>Pleurodeles</taxon>
    </lineage>
</organism>
<dbReference type="Pfam" id="PF19018">
    <property type="entry name" value="Vanin_C"/>
    <property type="match status" value="1"/>
</dbReference>
<feature type="signal peptide" evidence="10">
    <location>
        <begin position="1"/>
        <end position="20"/>
    </location>
</feature>
<sequence length="510" mass="56667">MMGPGSTLFLLHLLCQEVISLDVHPAEHYMAAVYEHHPTLPTDPKALHTRSAALELMYKNVAVYEEQVKEAARQGAQIIVFPEDGIHGFNFTRKSIGPFLEFEPTLPLNSWNPCLEPRFNDTEILQRLSCMASNGKMYVVANLGTKRPCQRLDPHCPPDGRYQFNSDVVFSANGTLVAIYHKQNLYFEASFDTPPEMEHIVFDTPFASRFGLFTCFDILFLEPAVGLVKQHHVMHVLYPTAWMNQLPLLSALQIQRGFASSFNVNVLAANIHESSLGMTGSGIYTPSKSTYFYDMKSPGGRLIVAQVPVDPSAESHLTRELKPKASQTQSLVFDLSLDNSVCEVEEQSEHCGGRPPVPHKHAPAFFSDMMHDNFTLVPVTGVAGELQICAGSLCCHLSYRKAALSGELYALGVFDGLHTVHGTYYLQVCALVKCGETCGEEITQANGVLEFQLWGNFSTTYVFPLLLLSGMALDFADQWGWVGSNCYMHKEETSSGLVTAALYGRWYDKD</sequence>
<name>A0AAV7MEM3_PLEWA</name>
<dbReference type="InterPro" id="IPR012101">
    <property type="entry name" value="Biotinidase-like_euk"/>
</dbReference>
<comment type="caution">
    <text evidence="12">The sequence shown here is derived from an EMBL/GenBank/DDBJ whole genome shotgun (WGS) entry which is preliminary data.</text>
</comment>
<keyword evidence="2 10" id="KW-0732">Signal</keyword>
<dbReference type="InterPro" id="IPR036526">
    <property type="entry name" value="C-N_Hydrolase_sf"/>
</dbReference>